<dbReference type="Gene3D" id="3.20.20.370">
    <property type="entry name" value="Glycoside hydrolase/deacetylase"/>
    <property type="match status" value="1"/>
</dbReference>
<gene>
    <name evidence="1" type="ORF">METZ01_LOCUS122895</name>
</gene>
<dbReference type="CDD" id="cd10918">
    <property type="entry name" value="CE4_NodB_like_5s_6s"/>
    <property type="match status" value="1"/>
</dbReference>
<feature type="non-terminal residue" evidence="1">
    <location>
        <position position="1"/>
    </location>
</feature>
<dbReference type="InterPro" id="IPR051398">
    <property type="entry name" value="Polysacch_Deacetylase"/>
</dbReference>
<sequence>VLGTQSGGRLTEWLIVKLDLEKERAYLQDLSRRTGLVLLYHGLFGRVPSDLEQGLHNVSPEALYQQLEAIGRFFRFVTIDEYCLSADRVGLATVTSDDGYRCVIEEGLPVFEALDVPAALFVNRAFVSGGVFWRDKVRFLINRDLVQAFEQEHGQGLVRASGQGFYRYTKDFRNNSRQVETALDRFFTDHDIQPDLKQAYVSQGELVGHHPLLCFGSHTVSHYVLASLSPEEQAHQIEDNLGFLRSQNGLTVTDVLSVPFGERQDYNCATVALAAEIGHSALLLSEGRLDNPTARAGTKLKVMDRVMPRGNSLMATLKKAEYKAAGSS</sequence>
<reference evidence="1" key="1">
    <citation type="submission" date="2018-05" db="EMBL/GenBank/DDBJ databases">
        <authorList>
            <person name="Lanie J.A."/>
            <person name="Ng W.-L."/>
            <person name="Kazmierczak K.M."/>
            <person name="Andrzejewski T.M."/>
            <person name="Davidsen T.M."/>
            <person name="Wayne K.J."/>
            <person name="Tettelin H."/>
            <person name="Glass J.I."/>
            <person name="Rusch D."/>
            <person name="Podicherti R."/>
            <person name="Tsui H.-C.T."/>
            <person name="Winkler M.E."/>
        </authorList>
    </citation>
    <scope>NUCLEOTIDE SEQUENCE</scope>
</reference>
<dbReference type="PANTHER" id="PTHR34216:SF3">
    <property type="entry name" value="POLY-BETA-1,6-N-ACETYL-D-GLUCOSAMINE N-DEACETYLASE"/>
    <property type="match status" value="1"/>
</dbReference>
<evidence type="ECO:0000313" key="1">
    <source>
        <dbReference type="EMBL" id="SVA70041.1"/>
    </source>
</evidence>
<accession>A0A381Y033</accession>
<dbReference type="InterPro" id="IPR011330">
    <property type="entry name" value="Glyco_hydro/deAcase_b/a-brl"/>
</dbReference>
<dbReference type="PANTHER" id="PTHR34216">
    <property type="match status" value="1"/>
</dbReference>
<dbReference type="SUPFAM" id="SSF88713">
    <property type="entry name" value="Glycoside hydrolase/deacetylase"/>
    <property type="match status" value="1"/>
</dbReference>
<dbReference type="AlphaFoldDB" id="A0A381Y033"/>
<protein>
    <submittedName>
        <fullName evidence="1">Uncharacterized protein</fullName>
    </submittedName>
</protein>
<name>A0A381Y033_9ZZZZ</name>
<proteinExistence type="predicted"/>
<dbReference type="GO" id="GO:0005975">
    <property type="term" value="P:carbohydrate metabolic process"/>
    <property type="evidence" value="ECO:0007669"/>
    <property type="project" value="InterPro"/>
</dbReference>
<dbReference type="EMBL" id="UINC01016909">
    <property type="protein sequence ID" value="SVA70041.1"/>
    <property type="molecule type" value="Genomic_DNA"/>
</dbReference>
<organism evidence="1">
    <name type="scientific">marine metagenome</name>
    <dbReference type="NCBI Taxonomy" id="408172"/>
    <lineage>
        <taxon>unclassified sequences</taxon>
        <taxon>metagenomes</taxon>
        <taxon>ecological metagenomes</taxon>
    </lineage>
</organism>